<evidence type="ECO:0000256" key="2">
    <source>
        <dbReference type="ARBA" id="ARBA00022679"/>
    </source>
</evidence>
<dbReference type="Pfam" id="PF01531">
    <property type="entry name" value="Glyco_transf_11"/>
    <property type="match status" value="1"/>
</dbReference>
<dbReference type="GO" id="GO:0005975">
    <property type="term" value="P:carbohydrate metabolic process"/>
    <property type="evidence" value="ECO:0007669"/>
    <property type="project" value="InterPro"/>
</dbReference>
<evidence type="ECO:0000313" key="3">
    <source>
        <dbReference type="EMBL" id="GAJ05690.1"/>
    </source>
</evidence>
<dbReference type="AlphaFoldDB" id="X1VFL2"/>
<gene>
    <name evidence="3" type="ORF">S12H4_52162</name>
</gene>
<dbReference type="GO" id="GO:0016020">
    <property type="term" value="C:membrane"/>
    <property type="evidence" value="ECO:0007669"/>
    <property type="project" value="InterPro"/>
</dbReference>
<dbReference type="PANTHER" id="PTHR11927">
    <property type="entry name" value="GALACTOSIDE 2-L-FUCOSYLTRANSFERASE"/>
    <property type="match status" value="1"/>
</dbReference>
<dbReference type="InterPro" id="IPR002516">
    <property type="entry name" value="Glyco_trans_11"/>
</dbReference>
<dbReference type="EMBL" id="BARW01033056">
    <property type="protein sequence ID" value="GAJ05690.1"/>
    <property type="molecule type" value="Genomic_DNA"/>
</dbReference>
<name>X1VFL2_9ZZZZ</name>
<feature type="non-terminal residue" evidence="3">
    <location>
        <position position="1"/>
    </location>
</feature>
<accession>X1VFL2</accession>
<evidence type="ECO:0008006" key="4">
    <source>
        <dbReference type="Google" id="ProtNLM"/>
    </source>
</evidence>
<reference evidence="3" key="1">
    <citation type="journal article" date="2014" name="Front. Microbiol.">
        <title>High frequency of phylogenetically diverse reductive dehalogenase-homologous genes in deep subseafloor sedimentary metagenomes.</title>
        <authorList>
            <person name="Kawai M."/>
            <person name="Futagami T."/>
            <person name="Toyoda A."/>
            <person name="Takaki Y."/>
            <person name="Nishi S."/>
            <person name="Hori S."/>
            <person name="Arai W."/>
            <person name="Tsubouchi T."/>
            <person name="Morono Y."/>
            <person name="Uchiyama I."/>
            <person name="Ito T."/>
            <person name="Fujiyama A."/>
            <person name="Inagaki F."/>
            <person name="Takami H."/>
        </authorList>
    </citation>
    <scope>NUCLEOTIDE SEQUENCE</scope>
    <source>
        <strain evidence="3">Expedition CK06-06</strain>
    </source>
</reference>
<organism evidence="3">
    <name type="scientific">marine sediment metagenome</name>
    <dbReference type="NCBI Taxonomy" id="412755"/>
    <lineage>
        <taxon>unclassified sequences</taxon>
        <taxon>metagenomes</taxon>
        <taxon>ecological metagenomes</taxon>
    </lineage>
</organism>
<keyword evidence="1" id="KW-0328">Glycosyltransferase</keyword>
<keyword evidence="2" id="KW-0808">Transferase</keyword>
<evidence type="ECO:0000256" key="1">
    <source>
        <dbReference type="ARBA" id="ARBA00022676"/>
    </source>
</evidence>
<dbReference type="PANTHER" id="PTHR11927:SF9">
    <property type="entry name" value="L-FUCOSYLTRANSFERASE"/>
    <property type="match status" value="1"/>
</dbReference>
<dbReference type="GO" id="GO:0008107">
    <property type="term" value="F:galactoside 2-alpha-L-fucosyltransferase activity"/>
    <property type="evidence" value="ECO:0007669"/>
    <property type="project" value="InterPro"/>
</dbReference>
<comment type="caution">
    <text evidence="3">The sequence shown here is derived from an EMBL/GenBank/DDBJ whole genome shotgun (WGS) entry which is preliminary data.</text>
</comment>
<sequence length="73" mass="8669">PTTLVNHNGADKNYEDLRVMSQCKHHIIANSTFSWWGAWLDQNPKKIVLAPKRWFKSDYYNPKDLIPDKWIKV</sequence>
<proteinExistence type="predicted"/>
<protein>
    <recommendedName>
        <fullName evidence="4">Alpha-1,2-fucosyltransferase</fullName>
    </recommendedName>
</protein>